<dbReference type="SUPFAM" id="SSF52540">
    <property type="entry name" value="P-loop containing nucleoside triphosphate hydrolases"/>
    <property type="match status" value="1"/>
</dbReference>
<evidence type="ECO:0000313" key="6">
    <source>
        <dbReference type="EMBL" id="MFC7316763.1"/>
    </source>
</evidence>
<sequence>MTPILETRNLSRTVDGERIVDDVSVEIPESTVLVVVGPSGSGKSSFLRLLDRLDEPTAGTVLVCGEDYRTIPPRELRRRVGLVPQDPALVPGTVFENVARGPRLRGDPVDESRVEELLQRLGLAGYGDRDVEDLSGGERQRVAVARTLLNEPDVLLLDEPTSHLDSAAEARVEGLLSELISDLDLTVVMVTHDEEQARRMGDRVMVLRDGRLERVGPVEEVLP</sequence>
<evidence type="ECO:0000313" key="7">
    <source>
        <dbReference type="Proteomes" id="UP001596547"/>
    </source>
</evidence>
<proteinExistence type="predicted"/>
<keyword evidence="7" id="KW-1185">Reference proteome</keyword>
<dbReference type="GeneID" id="79316585"/>
<gene>
    <name evidence="6" type="ORF">ACFQPE_08155</name>
</gene>
<dbReference type="EMBL" id="JBHTBF010000002">
    <property type="protein sequence ID" value="MFC7316763.1"/>
    <property type="molecule type" value="Genomic_DNA"/>
</dbReference>
<evidence type="ECO:0000256" key="1">
    <source>
        <dbReference type="ARBA" id="ARBA00022448"/>
    </source>
</evidence>
<comment type="caution">
    <text evidence="6">The sequence shown here is derived from an EMBL/GenBank/DDBJ whole genome shotgun (WGS) entry which is preliminary data.</text>
</comment>
<dbReference type="AlphaFoldDB" id="A0ABD6A920"/>
<dbReference type="InterPro" id="IPR003593">
    <property type="entry name" value="AAA+_ATPase"/>
</dbReference>
<dbReference type="PANTHER" id="PTHR43423:SF1">
    <property type="entry name" value="ABC TRANSPORTER I FAMILY MEMBER 17"/>
    <property type="match status" value="1"/>
</dbReference>
<evidence type="ECO:0000259" key="5">
    <source>
        <dbReference type="PROSITE" id="PS50893"/>
    </source>
</evidence>
<keyword evidence="4 6" id="KW-0067">ATP-binding</keyword>
<evidence type="ECO:0000256" key="2">
    <source>
        <dbReference type="ARBA" id="ARBA00022475"/>
    </source>
</evidence>
<dbReference type="Proteomes" id="UP001596547">
    <property type="component" value="Unassembled WGS sequence"/>
</dbReference>
<dbReference type="InterPro" id="IPR027417">
    <property type="entry name" value="P-loop_NTPase"/>
</dbReference>
<dbReference type="PANTHER" id="PTHR43423">
    <property type="entry name" value="ABC TRANSPORTER I FAMILY MEMBER 17"/>
    <property type="match status" value="1"/>
</dbReference>
<organism evidence="6 7">
    <name type="scientific">Halomarina halobia</name>
    <dbReference type="NCBI Taxonomy" id="3033386"/>
    <lineage>
        <taxon>Archaea</taxon>
        <taxon>Methanobacteriati</taxon>
        <taxon>Methanobacteriota</taxon>
        <taxon>Stenosarchaea group</taxon>
        <taxon>Halobacteria</taxon>
        <taxon>Halobacteriales</taxon>
        <taxon>Natronomonadaceae</taxon>
        <taxon>Halomarina</taxon>
    </lineage>
</organism>
<dbReference type="PROSITE" id="PS50893">
    <property type="entry name" value="ABC_TRANSPORTER_2"/>
    <property type="match status" value="1"/>
</dbReference>
<dbReference type="Pfam" id="PF00005">
    <property type="entry name" value="ABC_tran"/>
    <property type="match status" value="1"/>
</dbReference>
<protein>
    <submittedName>
        <fullName evidence="6">Phosphate ABC transporter ATP-binding protein</fullName>
    </submittedName>
</protein>
<reference evidence="6 7" key="1">
    <citation type="journal article" date="2019" name="Int. J. Syst. Evol. Microbiol.">
        <title>The Global Catalogue of Microorganisms (GCM) 10K type strain sequencing project: providing services to taxonomists for standard genome sequencing and annotation.</title>
        <authorList>
            <consortium name="The Broad Institute Genomics Platform"/>
            <consortium name="The Broad Institute Genome Sequencing Center for Infectious Disease"/>
            <person name="Wu L."/>
            <person name="Ma J."/>
        </authorList>
    </citation>
    <scope>NUCLEOTIDE SEQUENCE [LARGE SCALE GENOMIC DNA]</scope>
    <source>
        <strain evidence="6 7">PSR21</strain>
    </source>
</reference>
<dbReference type="CDD" id="cd03260">
    <property type="entry name" value="ABC_PstB_phosphate_transporter"/>
    <property type="match status" value="1"/>
</dbReference>
<dbReference type="RefSeq" id="WP_276303974.1">
    <property type="nucleotide sequence ID" value="NZ_CP119992.1"/>
</dbReference>
<name>A0ABD6A920_9EURY</name>
<dbReference type="InterPro" id="IPR005670">
    <property type="entry name" value="PstB-like"/>
</dbReference>
<keyword evidence="3" id="KW-0547">Nucleotide-binding</keyword>
<dbReference type="Gene3D" id="3.40.50.300">
    <property type="entry name" value="P-loop containing nucleotide triphosphate hydrolases"/>
    <property type="match status" value="1"/>
</dbReference>
<accession>A0ABD6A920</accession>
<keyword evidence="1" id="KW-0813">Transport</keyword>
<dbReference type="SMART" id="SM00382">
    <property type="entry name" value="AAA"/>
    <property type="match status" value="1"/>
</dbReference>
<dbReference type="GO" id="GO:0005524">
    <property type="term" value="F:ATP binding"/>
    <property type="evidence" value="ECO:0007669"/>
    <property type="project" value="UniProtKB-KW"/>
</dbReference>
<dbReference type="InterPro" id="IPR017871">
    <property type="entry name" value="ABC_transporter-like_CS"/>
</dbReference>
<dbReference type="InterPro" id="IPR003439">
    <property type="entry name" value="ABC_transporter-like_ATP-bd"/>
</dbReference>
<keyword evidence="2" id="KW-1003">Cell membrane</keyword>
<keyword evidence="2" id="KW-0472">Membrane</keyword>
<evidence type="ECO:0000256" key="4">
    <source>
        <dbReference type="ARBA" id="ARBA00022840"/>
    </source>
</evidence>
<dbReference type="PROSITE" id="PS00211">
    <property type="entry name" value="ABC_TRANSPORTER_1"/>
    <property type="match status" value="1"/>
</dbReference>
<evidence type="ECO:0000256" key="3">
    <source>
        <dbReference type="ARBA" id="ARBA00022741"/>
    </source>
</evidence>
<feature type="domain" description="ABC transporter" evidence="5">
    <location>
        <begin position="5"/>
        <end position="222"/>
    </location>
</feature>